<evidence type="ECO:0000256" key="6">
    <source>
        <dbReference type="SAM" id="MobiDB-lite"/>
    </source>
</evidence>
<dbReference type="InterPro" id="IPR010071">
    <property type="entry name" value="AA_adenyl_dom"/>
</dbReference>
<dbReference type="SUPFAM" id="SSF56801">
    <property type="entry name" value="Acetyl-CoA synthetase-like"/>
    <property type="match status" value="3"/>
</dbReference>
<gene>
    <name evidence="9" type="ORF">CBER1_03021</name>
</gene>
<feature type="compositionally biased region" description="Basic and acidic residues" evidence="6">
    <location>
        <begin position="95"/>
        <end position="107"/>
    </location>
</feature>
<dbReference type="InterPro" id="IPR025110">
    <property type="entry name" value="AMP-bd_C"/>
</dbReference>
<dbReference type="GO" id="GO:0031169">
    <property type="term" value="P:ferrichrome biosynthetic process"/>
    <property type="evidence" value="ECO:0007669"/>
    <property type="project" value="UniProtKB-ARBA"/>
</dbReference>
<comment type="similarity">
    <text evidence="5">Belongs to the NRP synthetase family.</text>
</comment>
<dbReference type="InterPro" id="IPR023213">
    <property type="entry name" value="CAT-like_dom_sf"/>
</dbReference>
<comment type="caution">
    <text evidence="9">The sequence shown here is derived from an EMBL/GenBank/DDBJ whole genome shotgun (WGS) entry which is preliminary data.</text>
</comment>
<dbReference type="Gene3D" id="3.30.300.30">
    <property type="match status" value="3"/>
</dbReference>
<dbReference type="NCBIfam" id="TIGR01733">
    <property type="entry name" value="AA-adenyl-dom"/>
    <property type="match status" value="1"/>
</dbReference>
<dbReference type="InterPro" id="IPR020806">
    <property type="entry name" value="PKS_PP-bd"/>
</dbReference>
<dbReference type="SUPFAM" id="SSF52777">
    <property type="entry name" value="CoA-dependent acyltransferases"/>
    <property type="match status" value="10"/>
</dbReference>
<dbReference type="InterPro" id="IPR042099">
    <property type="entry name" value="ANL_N_sf"/>
</dbReference>
<feature type="domain" description="Carrier" evidence="8">
    <location>
        <begin position="3583"/>
        <end position="3657"/>
    </location>
</feature>
<evidence type="ECO:0000256" key="2">
    <source>
        <dbReference type="ARBA" id="ARBA00022450"/>
    </source>
</evidence>
<dbReference type="InterPro" id="IPR000873">
    <property type="entry name" value="AMP-dep_synth/lig_dom"/>
</dbReference>
<dbReference type="Gene3D" id="3.40.50.12780">
    <property type="entry name" value="N-terminal domain of ligase-like"/>
    <property type="match status" value="3"/>
</dbReference>
<dbReference type="SUPFAM" id="SSF47336">
    <property type="entry name" value="ACP-like"/>
    <property type="match status" value="5"/>
</dbReference>
<evidence type="ECO:0000256" key="7">
    <source>
        <dbReference type="SAM" id="Phobius"/>
    </source>
</evidence>
<sequence>MATPTTYRCRPTNFPRLDTIEQNNQTSVASRQTLRRQWTYHTNPAAAPKGKTALLQCYSRFIADFTGESEISFQFLLREHVDRTSSPSAVEAEFDDRSQRQHENDKNSECCLDVKEINQSQGPFGFGLELLADLEHMDTLDHAPQLDCPLVIQYHATLLTVVVHYDKDLIDQDYIDVIFQELIKRLSLTAPEGTEELRLSVLNHPPQLHSSSTSQGEEQEKPADLLHVGFQLSAASHPTRLALHFYDGRSENAGEEAFTYAELDSLTTALAIKLRRLARASRIAPEQQIIIPAYMAGCIALYVSWLAVLKAGYAFCPLPVDAPSEQLRGIVEEVGASVVLCNGPQLGGRPWDAWYCDDDELATCYDVNEFITRYRKGSLSPMLSNDTLPQVSPSDLAYVMYTSGSTGKPKGVKIHHLAASCSIISHTKFLPTSFMRDGFRWFQFAAPTFDPSIMEIFVTWWTGGTLCSTPRDLLLTDPEYAVNKLAATVMMATPSMASALRPDRIPTLRHLWTMGEKLTPKVIENFSSDSPLWSSETSHTPRLQRHRRLLNAYGPTEGSINCTIVSSFSAFERGSIIGKPIDTCSILIIDPMSRQTKPVPMGFAGELAIGGPQVSLGYLNRPEQTAAVFVTSSEYGRLYRTGDRARVVKNSKGELSVEFLGRITADQVKLSGRRVELGQIENAVAGVPGIAQVAAIVHSPGSSDQGSQQVLACVVPDQSVTHEDLVADCQRAAEVALAPFMRPAMYVMLENMPRSRAGKTDRKALGVIAGERWAARAEAHRKGDELDHSTNSASADPIMKTIVTILSDISNIAVKDILPTTELLSLGLDSLRAVRFLQKLRDCGFTGLNVADVLSSRTPEGISSRVSTETGADAMSESQTNEWDQRFAQHSSRHLDLCAQQLDIPLDELETVLPTTATQSGMIASFYRSLSRQGGSPSRKSYINHSIYHASPGADVSKLEQAWRSALSGPQILRTVFLPVDDDLSPFAQCVLSPKSDASSLSIHRFTCSNAKAWNTTISEAQQEAESAITLNRPPFRLSIIQGPKHSAFLLSLFHGVFDGGSLELILQDVETAYYDKPQLNRTEIGVAVHKHFSSATQASVDYWQTEFGNHDPVPFPCVSASKPETQNQDAQVEEVIGKATMESISAAAKAASVSPLSVLHAAWAGILFSYTGTTSEVSFGSVLSDRLEDQLSICHAPTFTVTPVKLGHTDFTQKTLENLLKQLTKKNAASLPYIHAPLSSLTTADSSLPYDTLLAFQAFDTKGEDGSIWQKVEHPAMAHDFAIMIEVWPTLSGALRFRGTYTHQHLDRQAARVMLSQFDELVTGICDDAARTLLDVRCNLSHRLMSGIPVIEHPNLPQSRLLLQSRFEQHAATTPEKSALIFRSAIDHPENDIEWSYGKLSRMATALAKILITKFGAVTNEPVMICMEKCPELYVAVLAVLKAGAGWCPIDPYSPPARQHAIMERTESRVLLLSATSSKVEKSAIPNGVSTLEIDLDAIEAESISGSNSELSVTHDPSGLAYLIFTSGTTGLPKGVPISHKAAATAMNALAEAVPTEISSGGLRCMQFSQYTFDVFVQDLFYTWSVGGVVISSTRQLMLQNFADIANDLRATHAHLTPAFSATLSRSNIKTLEVVTMIGEKLTEAVAADWGRDMRAFNTYGPAEVTVVSTLRQFTGQADTYHSSNVGVPLSSVGAYVINNGQLTMRGAIGELALTGPQLSTGYWNMPDVNAKKFAWNERLQQRVYLTGDLVRHLADGTINYVGRDDDLVKLGGQRVELGEIAFALKDADSRVERFEVLLCKRKAAEIKSVVAFLACPSIADAGDEYEALLHPLAKDVAASAKQYATSVLPPYMIPSSFVVVPRIPTTASAKVDRAKLTSMYHSIDLNAWEDNTGASATTTAKATDIQWRSENEHVLQVIAQVLRIPAESLRSNSSLAAIGIDSIGAIKLIPKINALGYGLSIVDAFKCRSLDDLCTIANASRRADSPLATEQPAQYVEAGILQSFDSRYYRAVAKRLQQDEFTVVPTTVLQENLLAESLRDPQAYWSSHVFRLNENVDLARLQRAWIKVARQTEALRAGFVPKAELGEESDEKRKDNISYLQLIYDEPQFDWNVHEIYSDISEAARKRVKEVAQQRHEQLFQQPPWAVDIFVRGEERTLLLTISHIIYDGPSLAYLENDVKAAYERTLKTASRPSLSEAISSSSALDADSKTAIDFWKNSLRDFESPTAQSFATDNKLNHRIKFQGCSTPMEILRKVACGLGLNSVVTIFRTAWALLLSDLLESPHVVFAEILSDRVMDGKLAEVVGPLMSTVPVVFRRQDTAAETMVQQDNFSRSAWPHRNIRPSTIKSLLGCGPSTMLYPAVFAFHPSAAQQDEEHQRLWKRLEDIANIEVEHPLALNVWQGADSTLQFELAVADHVLSETEHDLLLRQLDSMVAVLAENSHSSLASVTDGFPDALLSQTTSRRDTGCPSTKSATFYVEYWAAQHPDWKAAEIVTTLDPDCTETESWNYAELNAEANRIARFLLGHIKKQMIGMCIGRTLMSLAVPLGILKSGNAYLPIDEALPAERKEFLLQDSNAAFIFTTPELVNGVQVPQACKFANVEDKAFLDELAKQPGDDVLHRCGLRDNAYLLYTSGSTGKPKGVLVSQENLASFVEAQSEFICDVTTTRDLAGRGKYLGLASRAFDVHIGEMFLAWRHGFAITTGLKPMLLDDLALCLSSLHITHASFVPSLLDQTGLDPEDAPDLVFLGVGGEKMSPKTKKKWGSLANVGLINAYGPTEATVGCCSGRLYPNSDARDIGMPLGDSVGHVLIPGTDNYALRGMPGELCFTGSLIANGYLNRPDAKGFVEDFRGQRMYRTGDIVKLRHDDHILFLGRKDDQVKIRGQRVELGEVAEGVREASDQPIDTVALVVRHPELSRDQLVAFTAASGAVKRKGDETPPQIDVSQVQGANTKLRANCQKSLPVYMVPDVIVPLDYIPLAPTSGKVDTKTLVKTISETPMSTFASGHWKASQKSAVARELTESEERVWEIIAPVLKDKPSTVTPATTIFELGIDSLSAISVFSRLRKAGYECSVAMVMRNPTIEALAQSPTRAVGEDIEKRSLIQSQLADLEQSLLNSDELEVERGHVAAIRPCLPLQEVLLGQSMHQNADQGKGGAYINHMAFKIDSSIDLKRLQSAWEALIRDNEVLRTCFLHKNDSFYQVVLKPEATRTNWREIDFPPTSSLEAMQQQVGEDIIRNAWTQPPLQVNHLRDHDNTLLISIHHAIYDGHSLYLMFHDLEAIYHNQVRETRLSSQPLVEHIAQQDQARARTHWSTLLRDWQHAKLLGDMGGSNSILREVQRHFNARLSTLENQITGSLSSTLSSVLQLAFTIALSQTKQSIDIIFGNVLSGRTISLENADNIMAPCIATIPARVTFANAQEQQLREVLSTLQKDNSASLEFQHVSPRDIQRWLKADRPLYDCLFSFVRRQQEADSTEQARSLFPDVTQNSITVDYPLAIEFTANSAKDSLTVGLGYTADIFTSEEASRDFLERVEFLVEAILSRSHEPLSTFGVPTTSESTGGSERDTNSIGSTEESSYTPLELKLKTLLVEFASVAENRIRKDTPFIHVGVDSISAIRFAKFLRTKGFKKVSSADLIRNNRVRTLAKFLASQAEDGEHQGQDDRASVENAAQKQGELVKSTLVEHGILPSPGDNEKPSAEKKDDAIESFYTCTPLVSGDDTDRLKKAWDLCIEDCDVLRTTFHWLPELRDVGSPWVGVVHKNDKGNLKKPDWRQVEVDDARQYWLSMSSQKSDFSRRIETGEPLASVTVVQEKLSDDNNANAKRSPVIILTLHHAIYDGISIGMLFRQLAARYIGNQITPSLTPYYKAAQAIARVAKPAVKFWVEQVREYEGAPITNDSASSEFHLAERTITSEPRSLELASLGDDISLKDVLVAAFAKALACLHGRRDVAFGHVMAARTGVEVYEEDGSGDTEIVGPMFNTVPFRVSMKDTLQSNQELVQAVRDVNTGSLEYQHASLAEIQKSWRSDDNSNIDESAALIDSLFVYTKVDGSADGPSLLTLGKPLESDTAPVPSEYRLNFEVEHLPEGVTARAHASIPKAELETLLDHFQSAVQDILQKPERYATACPEQLRSLPLKRQSTASKSVGLVSFDKLAIEQYADTIRKAMAEVAQVSPESITLEASIYSFGIDSIAGIQIASRCRKAGLRVSVADILSGGTLGRICEIVASKLDKATDSSQAMSSAELVSPEQTQAVLAHMTLDSSDVEEILPLLPGQEYHVQSWLQSGRTLYETGWTFYSRTSLDADKLRKSWNRLRQRNSVLRTTLAAIADNTVLQFVLRDGAIEDDRFEEVTSDNNMVEIVKEKAHAEARTPSDLFSPPIRLRLVKAADGDAVMLYVHHALYDAWSMPRLITELADIYQGGEPEPAPSFSALVRHTIQSRDPNAEKTFWRETLSGAEKAIIPSASKTADDEDRSQSFCMIESTTALLADIEQVCASHSISPQHVMLVAFARALANVTATSSPMFGFFQLGRSAAFDGIEHVLGPMVNTLPWCVPEVLKRDVRDSIRKIQQMLSARVAHEQSSLRTAVQAVDPDATQLPFNAYLNVLWNKNILGGSGSANGEDNLFQPLALGVPTDYSSPQALPGCTAVDALDASFLQPHQVFVDVGPGDKGIVFGVRADAALMSVEGIRDVVGSIEREVVACVEALRK</sequence>
<evidence type="ECO:0000313" key="10">
    <source>
        <dbReference type="Proteomes" id="UP000237631"/>
    </source>
</evidence>
<organism evidence="9 10">
    <name type="scientific">Cercospora berteroae</name>
    <dbReference type="NCBI Taxonomy" id="357750"/>
    <lineage>
        <taxon>Eukaryota</taxon>
        <taxon>Fungi</taxon>
        <taxon>Dikarya</taxon>
        <taxon>Ascomycota</taxon>
        <taxon>Pezizomycotina</taxon>
        <taxon>Dothideomycetes</taxon>
        <taxon>Dothideomycetidae</taxon>
        <taxon>Mycosphaerellales</taxon>
        <taxon>Mycosphaerellaceae</taxon>
        <taxon>Cercospora</taxon>
    </lineage>
</organism>
<name>A0A2S6CHF0_9PEZI</name>
<feature type="region of interest" description="Disordered" evidence="6">
    <location>
        <begin position="3555"/>
        <end position="3578"/>
    </location>
</feature>
<dbReference type="OrthoDB" id="416786at2759"/>
<dbReference type="InterPro" id="IPR036736">
    <property type="entry name" value="ACP-like_sf"/>
</dbReference>
<dbReference type="FunFam" id="3.30.300.30:FF:000015">
    <property type="entry name" value="Nonribosomal peptide synthase SidD"/>
    <property type="match status" value="1"/>
</dbReference>
<dbReference type="CDD" id="cd05918">
    <property type="entry name" value="A_NRPS_SidN3_like"/>
    <property type="match status" value="2"/>
</dbReference>
<feature type="domain" description="Carrier" evidence="8">
    <location>
        <begin position="3021"/>
        <end position="3097"/>
    </location>
</feature>
<dbReference type="Pfam" id="PF13193">
    <property type="entry name" value="AMP-binding_C"/>
    <property type="match status" value="1"/>
</dbReference>
<dbReference type="Gene3D" id="3.30.559.30">
    <property type="entry name" value="Nonribosomal peptide synthetase, condensation domain"/>
    <property type="match status" value="5"/>
</dbReference>
<dbReference type="PROSITE" id="PS50075">
    <property type="entry name" value="CARRIER"/>
    <property type="match status" value="5"/>
</dbReference>
<dbReference type="InterPro" id="IPR001242">
    <property type="entry name" value="Condensation_dom"/>
</dbReference>
<dbReference type="Proteomes" id="UP000237631">
    <property type="component" value="Unassembled WGS sequence"/>
</dbReference>
<comment type="pathway">
    <text evidence="1">Siderophore biosynthesis.</text>
</comment>
<dbReference type="FunFam" id="3.30.300.30:FF:000033">
    <property type="entry name" value="Nonribosomal siderophore peptide synthase SidC"/>
    <property type="match status" value="1"/>
</dbReference>
<keyword evidence="7" id="KW-0812">Transmembrane</keyword>
<feature type="domain" description="Carrier" evidence="8">
    <location>
        <begin position="793"/>
        <end position="870"/>
    </location>
</feature>
<evidence type="ECO:0000259" key="8">
    <source>
        <dbReference type="PROSITE" id="PS50075"/>
    </source>
</evidence>
<dbReference type="Gene3D" id="3.30.559.10">
    <property type="entry name" value="Chloramphenicol acetyltransferase-like domain"/>
    <property type="match status" value="5"/>
</dbReference>
<dbReference type="EMBL" id="PNEN01000416">
    <property type="protein sequence ID" value="PPJ59148.1"/>
    <property type="molecule type" value="Genomic_DNA"/>
</dbReference>
<dbReference type="FunFam" id="3.40.50.12780:FF:000024">
    <property type="entry name" value="Nonribosomal siderophore peptide synthase SidC"/>
    <property type="match status" value="2"/>
</dbReference>
<evidence type="ECO:0000256" key="1">
    <source>
        <dbReference type="ARBA" id="ARBA00004924"/>
    </source>
</evidence>
<accession>A0A2S6CHF0</accession>
<dbReference type="GO" id="GO:0005737">
    <property type="term" value="C:cytoplasm"/>
    <property type="evidence" value="ECO:0007669"/>
    <property type="project" value="TreeGrafter"/>
</dbReference>
<feature type="domain" description="Carrier" evidence="8">
    <location>
        <begin position="1910"/>
        <end position="1983"/>
    </location>
</feature>
<feature type="transmembrane region" description="Helical" evidence="7">
    <location>
        <begin position="289"/>
        <end position="308"/>
    </location>
</feature>
<dbReference type="GO" id="GO:0043041">
    <property type="term" value="P:amino acid activation for nonribosomal peptide biosynthetic process"/>
    <property type="evidence" value="ECO:0007669"/>
    <property type="project" value="TreeGrafter"/>
</dbReference>
<evidence type="ECO:0000256" key="4">
    <source>
        <dbReference type="ARBA" id="ARBA00022598"/>
    </source>
</evidence>
<dbReference type="GO" id="GO:0010106">
    <property type="term" value="P:cellular response to iron ion starvation"/>
    <property type="evidence" value="ECO:0007669"/>
    <property type="project" value="UniProtKB-ARBA"/>
</dbReference>
<evidence type="ECO:0000313" key="9">
    <source>
        <dbReference type="EMBL" id="PPJ59148.1"/>
    </source>
</evidence>
<dbReference type="GO" id="GO:0016874">
    <property type="term" value="F:ligase activity"/>
    <property type="evidence" value="ECO:0007669"/>
    <property type="project" value="UniProtKB-KW"/>
</dbReference>
<dbReference type="SMART" id="SM00823">
    <property type="entry name" value="PKS_PP"/>
    <property type="match status" value="5"/>
</dbReference>
<dbReference type="PROSITE" id="PS00455">
    <property type="entry name" value="AMP_BINDING"/>
    <property type="match status" value="3"/>
</dbReference>
<keyword evidence="3" id="KW-0597">Phosphoprotein</keyword>
<feature type="domain" description="Carrier" evidence="8">
    <location>
        <begin position="4161"/>
        <end position="4234"/>
    </location>
</feature>
<feature type="region of interest" description="Disordered" evidence="6">
    <location>
        <begin position="87"/>
        <end position="107"/>
    </location>
</feature>
<dbReference type="PANTHER" id="PTHR45527:SF2">
    <property type="entry name" value="FERRICROCIN SYNTHETASE (NONRIBOSOMAL PEPTIDE SIDEROPHORE SYNTHASE ) (EUROFUNG)"/>
    <property type="match status" value="1"/>
</dbReference>
<dbReference type="Gene3D" id="1.10.1200.10">
    <property type="entry name" value="ACP-like"/>
    <property type="match status" value="4"/>
</dbReference>
<dbReference type="STRING" id="357750.A0A2S6CHF0"/>
<keyword evidence="10" id="KW-1185">Reference proteome</keyword>
<reference evidence="10" key="1">
    <citation type="journal article" date="2017" name="bioRxiv">
        <title>Conservation of a gene cluster reveals novel cercosporin biosynthetic mechanisms and extends production to the genus Colletotrichum.</title>
        <authorList>
            <person name="de Jonge R."/>
            <person name="Ebert M.K."/>
            <person name="Huitt-Roehl C.R."/>
            <person name="Pal P."/>
            <person name="Suttle J.C."/>
            <person name="Spanner R.E."/>
            <person name="Neubauer J.D."/>
            <person name="Jurick W.M.II."/>
            <person name="Stott K.A."/>
            <person name="Secor G.A."/>
            <person name="Thomma B.P.H.J."/>
            <person name="Van de Peer Y."/>
            <person name="Townsend C.A."/>
            <person name="Bolton M.D."/>
        </authorList>
    </citation>
    <scope>NUCLEOTIDE SEQUENCE [LARGE SCALE GENOMIC DNA]</scope>
    <source>
        <strain evidence="10">CBS538.71</strain>
    </source>
</reference>
<dbReference type="GO" id="GO:0031177">
    <property type="term" value="F:phosphopantetheine binding"/>
    <property type="evidence" value="ECO:0007669"/>
    <property type="project" value="InterPro"/>
</dbReference>
<dbReference type="InterPro" id="IPR020845">
    <property type="entry name" value="AMP-binding_CS"/>
</dbReference>
<proteinExistence type="inferred from homology"/>
<keyword evidence="2" id="KW-0596">Phosphopantetheine</keyword>
<dbReference type="Pfam" id="PF00501">
    <property type="entry name" value="AMP-binding"/>
    <property type="match status" value="3"/>
</dbReference>
<protein>
    <recommendedName>
        <fullName evidence="8">Carrier domain-containing protein</fullName>
    </recommendedName>
</protein>
<keyword evidence="4" id="KW-0436">Ligase</keyword>
<dbReference type="Pfam" id="PF00550">
    <property type="entry name" value="PP-binding"/>
    <property type="match status" value="5"/>
</dbReference>
<dbReference type="Pfam" id="PF00668">
    <property type="entry name" value="Condensation"/>
    <property type="match status" value="5"/>
</dbReference>
<dbReference type="InterPro" id="IPR009081">
    <property type="entry name" value="PP-bd_ACP"/>
</dbReference>
<keyword evidence="7" id="KW-0472">Membrane</keyword>
<evidence type="ECO:0000256" key="3">
    <source>
        <dbReference type="ARBA" id="ARBA00022553"/>
    </source>
</evidence>
<dbReference type="PANTHER" id="PTHR45527">
    <property type="entry name" value="NONRIBOSOMAL PEPTIDE SYNTHETASE"/>
    <property type="match status" value="1"/>
</dbReference>
<keyword evidence="7" id="KW-1133">Transmembrane helix</keyword>
<dbReference type="NCBIfam" id="NF003417">
    <property type="entry name" value="PRK04813.1"/>
    <property type="match status" value="3"/>
</dbReference>
<feature type="compositionally biased region" description="Polar residues" evidence="6">
    <location>
        <begin position="3556"/>
        <end position="3578"/>
    </location>
</feature>
<dbReference type="InterPro" id="IPR045851">
    <property type="entry name" value="AMP-bd_C_sf"/>
</dbReference>
<evidence type="ECO:0000256" key="5">
    <source>
        <dbReference type="ARBA" id="ARBA00029454"/>
    </source>
</evidence>